<dbReference type="Proteomes" id="UP000007801">
    <property type="component" value="Unassembled WGS sequence"/>
</dbReference>
<keyword evidence="9" id="KW-0472">Membrane</keyword>
<evidence type="ECO:0000259" key="12">
    <source>
        <dbReference type="Pfam" id="PF00852"/>
    </source>
</evidence>
<evidence type="ECO:0000256" key="4">
    <source>
        <dbReference type="ARBA" id="ARBA00022676"/>
    </source>
</evidence>
<dbReference type="EMBL" id="CH902624">
    <property type="protein sequence ID" value="EDV33007.2"/>
    <property type="molecule type" value="Genomic_DNA"/>
</dbReference>
<dbReference type="Gene3D" id="3.40.50.11660">
    <property type="entry name" value="Glycosyl transferase family 10, C-terminal domain"/>
    <property type="match status" value="1"/>
</dbReference>
<sequence>MMRLRRRFLAFVGGVVVIWFVFLLMGSDIIMDYDRPASKEEPVELLWWSRHMSWNYDVERQCGIYTCRVTNKRNRLKSSRGVLFYGSALDVGDFPLPRRPQHAWALLHEESPRNVPFVPHNEFLNHFQVTSTFSRFSNFPLTTQYLPSGGALTSTDYYVSFAGKSASAHRPSTSVVFLQSDCDTMTGREDYVKELMKYVEVDSYGACLQNKKLPKSLQKDYLNNLYSPELLKFLSSYKFMIAIENAACADYITEKFWRPLVMGVVPIYFGSPTIKYWEPNNKSAIYVSDFPHPRALAKYLHEVAENQTEYDSYRSHKITWNRPIKNKKLNYSLLTRQYHIGDTSPGGSLFERFECSVCRYVLTSTRKTRANTTHYDCPIEPEYAHLESQQEPQNVADWRSMMQVGKCQAKILDTYFRRNRSYTKAEFDVEINRRMDESDCVL</sequence>
<dbReference type="HOGENOM" id="CLU_032075_0_2_1"/>
<dbReference type="Pfam" id="PF00852">
    <property type="entry name" value="Glyco_transf_10"/>
    <property type="match status" value="1"/>
</dbReference>
<dbReference type="InterPro" id="IPR031481">
    <property type="entry name" value="Glyco_tran_10_N"/>
</dbReference>
<gene>
    <name evidence="14" type="primary">Dana\GF22016</name>
    <name evidence="14" type="synonym">dana_GLEANR_601</name>
    <name evidence="14" type="ORF">GF22016</name>
</gene>
<dbReference type="EC" id="2.4.1.-" evidence="11"/>
<dbReference type="InParanoid" id="B3MUU2"/>
<keyword evidence="5 11" id="KW-0808">Transferase</keyword>
<keyword evidence="7" id="KW-0735">Signal-anchor</keyword>
<organism evidence="14 15">
    <name type="scientific">Drosophila ananassae</name>
    <name type="common">Fruit fly</name>
    <dbReference type="NCBI Taxonomy" id="7217"/>
    <lineage>
        <taxon>Eukaryota</taxon>
        <taxon>Metazoa</taxon>
        <taxon>Ecdysozoa</taxon>
        <taxon>Arthropoda</taxon>
        <taxon>Hexapoda</taxon>
        <taxon>Insecta</taxon>
        <taxon>Pterygota</taxon>
        <taxon>Neoptera</taxon>
        <taxon>Endopterygota</taxon>
        <taxon>Diptera</taxon>
        <taxon>Brachycera</taxon>
        <taxon>Muscomorpha</taxon>
        <taxon>Ephydroidea</taxon>
        <taxon>Drosophilidae</taxon>
        <taxon>Drosophila</taxon>
        <taxon>Sophophora</taxon>
    </lineage>
</organism>
<dbReference type="eggNOG" id="KOG2619">
    <property type="taxonomic scope" value="Eukaryota"/>
</dbReference>
<feature type="domain" description="Fucosyltransferase N-terminal" evidence="13">
    <location>
        <begin position="45"/>
        <end position="140"/>
    </location>
</feature>
<dbReference type="FunFam" id="3.40.50.11660:FF:000002">
    <property type="entry name" value="Alpha-(1,3)-fucosyltransferase"/>
    <property type="match status" value="1"/>
</dbReference>
<evidence type="ECO:0000256" key="1">
    <source>
        <dbReference type="ARBA" id="ARBA00004447"/>
    </source>
</evidence>
<keyword evidence="8" id="KW-1133">Transmembrane helix</keyword>
<dbReference type="STRING" id="7217.B3MUU2"/>
<keyword evidence="4 11" id="KW-0328">Glycosyltransferase</keyword>
<evidence type="ECO:0000256" key="2">
    <source>
        <dbReference type="ARBA" id="ARBA00004922"/>
    </source>
</evidence>
<dbReference type="OrthoDB" id="9993460at2759"/>
<dbReference type="GeneID" id="6504685"/>
<dbReference type="PANTHER" id="PTHR11929:SF194">
    <property type="entry name" value="ALPHA-(1,3)-FUCOSYLTRANSFERASE 10"/>
    <property type="match status" value="1"/>
</dbReference>
<dbReference type="InterPro" id="IPR038577">
    <property type="entry name" value="GT10-like_C_sf"/>
</dbReference>
<keyword evidence="15" id="KW-1185">Reference proteome</keyword>
<evidence type="ECO:0000256" key="10">
    <source>
        <dbReference type="ARBA" id="ARBA00023180"/>
    </source>
</evidence>
<evidence type="ECO:0000256" key="5">
    <source>
        <dbReference type="ARBA" id="ARBA00022679"/>
    </source>
</evidence>
<comment type="subcellular location">
    <subcellularLocation>
        <location evidence="1 11">Golgi apparatus</location>
        <location evidence="1 11">Golgi stack membrane</location>
        <topology evidence="1 11">Single-pass type II membrane protein</topology>
    </subcellularLocation>
</comment>
<evidence type="ECO:0000256" key="6">
    <source>
        <dbReference type="ARBA" id="ARBA00022692"/>
    </source>
</evidence>
<keyword evidence="6 11" id="KW-0812">Transmembrane</keyword>
<dbReference type="UniPathway" id="UPA00378"/>
<dbReference type="GO" id="GO:0032580">
    <property type="term" value="C:Golgi cisterna membrane"/>
    <property type="evidence" value="ECO:0007669"/>
    <property type="project" value="UniProtKB-SubCell"/>
</dbReference>
<comment type="pathway">
    <text evidence="2">Protein modification; protein glycosylation.</text>
</comment>
<dbReference type="SUPFAM" id="SSF53756">
    <property type="entry name" value="UDP-Glycosyltransferase/glycogen phosphorylase"/>
    <property type="match status" value="1"/>
</dbReference>
<evidence type="ECO:0000256" key="9">
    <source>
        <dbReference type="ARBA" id="ARBA00023136"/>
    </source>
</evidence>
<dbReference type="PANTHER" id="PTHR11929">
    <property type="entry name" value="ALPHA- 1,3 -FUCOSYLTRANSFERASE"/>
    <property type="match status" value="1"/>
</dbReference>
<reference evidence="14 15" key="1">
    <citation type="journal article" date="2007" name="Nature">
        <title>Evolution of genes and genomes on the Drosophila phylogeny.</title>
        <authorList>
            <consortium name="Drosophila 12 Genomes Consortium"/>
            <person name="Clark A.G."/>
            <person name="Eisen M.B."/>
            <person name="Smith D.R."/>
            <person name="Bergman C.M."/>
            <person name="Oliver B."/>
            <person name="Markow T.A."/>
            <person name="Kaufman T.C."/>
            <person name="Kellis M."/>
            <person name="Gelbart W."/>
            <person name="Iyer V.N."/>
            <person name="Pollard D.A."/>
            <person name="Sackton T.B."/>
            <person name="Larracuente A.M."/>
            <person name="Singh N.D."/>
            <person name="Abad J.P."/>
            <person name="Abt D.N."/>
            <person name="Adryan B."/>
            <person name="Aguade M."/>
            <person name="Akashi H."/>
            <person name="Anderson W.W."/>
            <person name="Aquadro C.F."/>
            <person name="Ardell D.H."/>
            <person name="Arguello R."/>
            <person name="Artieri C.G."/>
            <person name="Barbash D.A."/>
            <person name="Barker D."/>
            <person name="Barsanti P."/>
            <person name="Batterham P."/>
            <person name="Batzoglou S."/>
            <person name="Begun D."/>
            <person name="Bhutkar A."/>
            <person name="Blanco E."/>
            <person name="Bosak S.A."/>
            <person name="Bradley R.K."/>
            <person name="Brand A.D."/>
            <person name="Brent M.R."/>
            <person name="Brooks A.N."/>
            <person name="Brown R.H."/>
            <person name="Butlin R.K."/>
            <person name="Caggese C."/>
            <person name="Calvi B.R."/>
            <person name="Bernardo de Carvalho A."/>
            <person name="Caspi A."/>
            <person name="Castrezana S."/>
            <person name="Celniker S.E."/>
            <person name="Chang J.L."/>
            <person name="Chapple C."/>
            <person name="Chatterji S."/>
            <person name="Chinwalla A."/>
            <person name="Civetta A."/>
            <person name="Clifton S.W."/>
            <person name="Comeron J.M."/>
            <person name="Costello J.C."/>
            <person name="Coyne J.A."/>
            <person name="Daub J."/>
            <person name="David R.G."/>
            <person name="Delcher A.L."/>
            <person name="Delehaunty K."/>
            <person name="Do C.B."/>
            <person name="Ebling H."/>
            <person name="Edwards K."/>
            <person name="Eickbush T."/>
            <person name="Evans J.D."/>
            <person name="Filipski A."/>
            <person name="Findeiss S."/>
            <person name="Freyhult E."/>
            <person name="Fulton L."/>
            <person name="Fulton R."/>
            <person name="Garcia A.C."/>
            <person name="Gardiner A."/>
            <person name="Garfield D.A."/>
            <person name="Garvin B.E."/>
            <person name="Gibson G."/>
            <person name="Gilbert D."/>
            <person name="Gnerre S."/>
            <person name="Godfrey J."/>
            <person name="Good R."/>
            <person name="Gotea V."/>
            <person name="Gravely B."/>
            <person name="Greenberg A.J."/>
            <person name="Griffiths-Jones S."/>
            <person name="Gross S."/>
            <person name="Guigo R."/>
            <person name="Gustafson E.A."/>
            <person name="Haerty W."/>
            <person name="Hahn M.W."/>
            <person name="Halligan D.L."/>
            <person name="Halpern A.L."/>
            <person name="Halter G.M."/>
            <person name="Han M.V."/>
            <person name="Heger A."/>
            <person name="Hillier L."/>
            <person name="Hinrichs A.S."/>
            <person name="Holmes I."/>
            <person name="Hoskins R.A."/>
            <person name="Hubisz M.J."/>
            <person name="Hultmark D."/>
            <person name="Huntley M.A."/>
            <person name="Jaffe D.B."/>
            <person name="Jagadeeshan S."/>
            <person name="Jeck W.R."/>
            <person name="Johnson J."/>
            <person name="Jones C.D."/>
            <person name="Jordan W.C."/>
            <person name="Karpen G.H."/>
            <person name="Kataoka E."/>
            <person name="Keightley P.D."/>
            <person name="Kheradpour P."/>
            <person name="Kirkness E.F."/>
            <person name="Koerich L.B."/>
            <person name="Kristiansen K."/>
            <person name="Kudrna D."/>
            <person name="Kulathinal R.J."/>
            <person name="Kumar S."/>
            <person name="Kwok R."/>
            <person name="Lander E."/>
            <person name="Langley C.H."/>
            <person name="Lapoint R."/>
            <person name="Lazzaro B.P."/>
            <person name="Lee S.J."/>
            <person name="Levesque L."/>
            <person name="Li R."/>
            <person name="Lin C.F."/>
            <person name="Lin M.F."/>
            <person name="Lindblad-Toh K."/>
            <person name="Llopart A."/>
            <person name="Long M."/>
            <person name="Low L."/>
            <person name="Lozovsky E."/>
            <person name="Lu J."/>
            <person name="Luo M."/>
            <person name="Machado C.A."/>
            <person name="Makalowski W."/>
            <person name="Marzo M."/>
            <person name="Matsuda M."/>
            <person name="Matzkin L."/>
            <person name="McAllister B."/>
            <person name="McBride C.S."/>
            <person name="McKernan B."/>
            <person name="McKernan K."/>
            <person name="Mendez-Lago M."/>
            <person name="Minx P."/>
            <person name="Mollenhauer M.U."/>
            <person name="Montooth K."/>
            <person name="Mount S.M."/>
            <person name="Mu X."/>
            <person name="Myers E."/>
            <person name="Negre B."/>
            <person name="Newfeld S."/>
            <person name="Nielsen R."/>
            <person name="Noor M.A."/>
            <person name="O'Grady P."/>
            <person name="Pachter L."/>
            <person name="Papaceit M."/>
            <person name="Parisi M.J."/>
            <person name="Parisi M."/>
            <person name="Parts L."/>
            <person name="Pedersen J.S."/>
            <person name="Pesole G."/>
            <person name="Phillippy A.M."/>
            <person name="Ponting C.P."/>
            <person name="Pop M."/>
            <person name="Porcelli D."/>
            <person name="Powell J.R."/>
            <person name="Prohaska S."/>
            <person name="Pruitt K."/>
            <person name="Puig M."/>
            <person name="Quesneville H."/>
            <person name="Ram K.R."/>
            <person name="Rand D."/>
            <person name="Rasmussen M.D."/>
            <person name="Reed L.K."/>
            <person name="Reenan R."/>
            <person name="Reily A."/>
            <person name="Remington K.A."/>
            <person name="Rieger T.T."/>
            <person name="Ritchie M.G."/>
            <person name="Robin C."/>
            <person name="Rogers Y.H."/>
            <person name="Rohde C."/>
            <person name="Rozas J."/>
            <person name="Rubenfield M.J."/>
            <person name="Ruiz A."/>
            <person name="Russo S."/>
            <person name="Salzberg S.L."/>
            <person name="Sanchez-Gracia A."/>
            <person name="Saranga D.J."/>
            <person name="Sato H."/>
            <person name="Schaeffer S.W."/>
            <person name="Schatz M.C."/>
            <person name="Schlenke T."/>
            <person name="Schwartz R."/>
            <person name="Segarra C."/>
            <person name="Singh R.S."/>
            <person name="Sirot L."/>
            <person name="Sirota M."/>
            <person name="Sisneros N.B."/>
            <person name="Smith C.D."/>
            <person name="Smith T.F."/>
            <person name="Spieth J."/>
            <person name="Stage D.E."/>
            <person name="Stark A."/>
            <person name="Stephan W."/>
            <person name="Strausberg R.L."/>
            <person name="Strempel S."/>
            <person name="Sturgill D."/>
            <person name="Sutton G."/>
            <person name="Sutton G.G."/>
            <person name="Tao W."/>
            <person name="Teichmann S."/>
            <person name="Tobari Y.N."/>
            <person name="Tomimura Y."/>
            <person name="Tsolas J.M."/>
            <person name="Valente V.L."/>
            <person name="Venter E."/>
            <person name="Venter J.C."/>
            <person name="Vicario S."/>
            <person name="Vieira F.G."/>
            <person name="Vilella A.J."/>
            <person name="Villasante A."/>
            <person name="Walenz B."/>
            <person name="Wang J."/>
            <person name="Wasserman M."/>
            <person name="Watts T."/>
            <person name="Wilson D."/>
            <person name="Wilson R.K."/>
            <person name="Wing R.A."/>
            <person name="Wolfner M.F."/>
            <person name="Wong A."/>
            <person name="Wong G.K."/>
            <person name="Wu C.I."/>
            <person name="Wu G."/>
            <person name="Yamamoto D."/>
            <person name="Yang H.P."/>
            <person name="Yang S.P."/>
            <person name="Yorke J.A."/>
            <person name="Yoshida K."/>
            <person name="Zdobnov E."/>
            <person name="Zhang P."/>
            <person name="Zhang Y."/>
            <person name="Zimin A.V."/>
            <person name="Baldwin J."/>
            <person name="Abdouelleil A."/>
            <person name="Abdulkadir J."/>
            <person name="Abebe A."/>
            <person name="Abera B."/>
            <person name="Abreu J."/>
            <person name="Acer S.C."/>
            <person name="Aftuck L."/>
            <person name="Alexander A."/>
            <person name="An P."/>
            <person name="Anderson E."/>
            <person name="Anderson S."/>
            <person name="Arachi H."/>
            <person name="Azer M."/>
            <person name="Bachantsang P."/>
            <person name="Barry A."/>
            <person name="Bayul T."/>
            <person name="Berlin A."/>
            <person name="Bessette D."/>
            <person name="Bloom T."/>
            <person name="Blye J."/>
            <person name="Boguslavskiy L."/>
            <person name="Bonnet C."/>
            <person name="Boukhgalter B."/>
            <person name="Bourzgui I."/>
            <person name="Brown A."/>
            <person name="Cahill P."/>
            <person name="Channer S."/>
            <person name="Cheshatsang Y."/>
            <person name="Chuda L."/>
            <person name="Citroen M."/>
            <person name="Collymore A."/>
            <person name="Cooke P."/>
            <person name="Costello M."/>
            <person name="D'Aco K."/>
            <person name="Daza R."/>
            <person name="De Haan G."/>
            <person name="DeGray S."/>
            <person name="DeMaso C."/>
            <person name="Dhargay N."/>
            <person name="Dooley K."/>
            <person name="Dooley E."/>
            <person name="Doricent M."/>
            <person name="Dorje P."/>
            <person name="Dorjee K."/>
            <person name="Dupes A."/>
            <person name="Elong R."/>
            <person name="Falk J."/>
            <person name="Farina A."/>
            <person name="Faro S."/>
            <person name="Ferguson D."/>
            <person name="Fisher S."/>
            <person name="Foley C.D."/>
            <person name="Franke A."/>
            <person name="Friedrich D."/>
            <person name="Gadbois L."/>
            <person name="Gearin G."/>
            <person name="Gearin C.R."/>
            <person name="Giannoukos G."/>
            <person name="Goode T."/>
            <person name="Graham J."/>
            <person name="Grandbois E."/>
            <person name="Grewal S."/>
            <person name="Gyaltsen K."/>
            <person name="Hafez N."/>
            <person name="Hagos B."/>
            <person name="Hall J."/>
            <person name="Henson C."/>
            <person name="Hollinger A."/>
            <person name="Honan T."/>
            <person name="Huard M.D."/>
            <person name="Hughes L."/>
            <person name="Hurhula B."/>
            <person name="Husby M.E."/>
            <person name="Kamat A."/>
            <person name="Kanga B."/>
            <person name="Kashin S."/>
            <person name="Khazanovich D."/>
            <person name="Kisner P."/>
            <person name="Lance K."/>
            <person name="Lara M."/>
            <person name="Lee W."/>
            <person name="Lennon N."/>
            <person name="Letendre F."/>
            <person name="LeVine R."/>
            <person name="Lipovsky A."/>
            <person name="Liu X."/>
            <person name="Liu J."/>
            <person name="Liu S."/>
            <person name="Lokyitsang T."/>
            <person name="Lokyitsang Y."/>
            <person name="Lubonja R."/>
            <person name="Lui A."/>
            <person name="MacDonald P."/>
            <person name="Magnisalis V."/>
            <person name="Maru K."/>
            <person name="Matthews C."/>
            <person name="McCusker W."/>
            <person name="McDonough S."/>
            <person name="Mehta T."/>
            <person name="Meldrim J."/>
            <person name="Meneus L."/>
            <person name="Mihai O."/>
            <person name="Mihalev A."/>
            <person name="Mihova T."/>
            <person name="Mittelman R."/>
            <person name="Mlenga V."/>
            <person name="Montmayeur A."/>
            <person name="Mulrain L."/>
            <person name="Navidi A."/>
            <person name="Naylor J."/>
            <person name="Negash T."/>
            <person name="Nguyen T."/>
            <person name="Nguyen N."/>
            <person name="Nicol R."/>
            <person name="Norbu C."/>
            <person name="Norbu N."/>
            <person name="Novod N."/>
            <person name="O'Neill B."/>
            <person name="Osman S."/>
            <person name="Markiewicz E."/>
            <person name="Oyono O.L."/>
            <person name="Patti C."/>
            <person name="Phunkhang P."/>
            <person name="Pierre F."/>
            <person name="Priest M."/>
            <person name="Raghuraman S."/>
            <person name="Rege F."/>
            <person name="Reyes R."/>
            <person name="Rise C."/>
            <person name="Rogov P."/>
            <person name="Ross K."/>
            <person name="Ryan E."/>
            <person name="Settipalli S."/>
            <person name="Shea T."/>
            <person name="Sherpa N."/>
            <person name="Shi L."/>
            <person name="Shih D."/>
            <person name="Sparrow T."/>
            <person name="Spaulding J."/>
            <person name="Stalker J."/>
            <person name="Stange-Thomann N."/>
            <person name="Stavropoulos S."/>
            <person name="Stone C."/>
            <person name="Strader C."/>
            <person name="Tesfaye S."/>
            <person name="Thomson T."/>
            <person name="Thoulutsang Y."/>
            <person name="Thoulutsang D."/>
            <person name="Topham K."/>
            <person name="Topping I."/>
            <person name="Tsamla T."/>
            <person name="Vassiliev H."/>
            <person name="Vo A."/>
            <person name="Wangchuk T."/>
            <person name="Wangdi T."/>
            <person name="Weiand M."/>
            <person name="Wilkinson J."/>
            <person name="Wilson A."/>
            <person name="Yadav S."/>
            <person name="Young G."/>
            <person name="Yu Q."/>
            <person name="Zembek L."/>
            <person name="Zhong D."/>
            <person name="Zimmer A."/>
            <person name="Zwirko Z."/>
            <person name="Jaffe D.B."/>
            <person name="Alvarez P."/>
            <person name="Brockman W."/>
            <person name="Butler J."/>
            <person name="Chin C."/>
            <person name="Gnerre S."/>
            <person name="Grabherr M."/>
            <person name="Kleber M."/>
            <person name="Mauceli E."/>
            <person name="MacCallum I."/>
        </authorList>
    </citation>
    <scope>NUCLEOTIDE SEQUENCE [LARGE SCALE GENOMIC DNA]</scope>
    <source>
        <strain evidence="15">Tucson 14024-0371.13</strain>
    </source>
</reference>
<evidence type="ECO:0000259" key="13">
    <source>
        <dbReference type="Pfam" id="PF17039"/>
    </source>
</evidence>
<protein>
    <recommendedName>
        <fullName evidence="11">Fucosyltransferase</fullName>
        <ecNumber evidence="11">2.4.1.-</ecNumber>
    </recommendedName>
</protein>
<evidence type="ECO:0000313" key="15">
    <source>
        <dbReference type="Proteomes" id="UP000007801"/>
    </source>
</evidence>
<evidence type="ECO:0000313" key="14">
    <source>
        <dbReference type="EMBL" id="EDV33007.2"/>
    </source>
</evidence>
<dbReference type="GO" id="GO:0046920">
    <property type="term" value="F:alpha-(1-&gt;3)-fucosyltransferase activity"/>
    <property type="evidence" value="ECO:0007669"/>
    <property type="project" value="TreeGrafter"/>
</dbReference>
<name>B3MUU2_DROAN</name>
<evidence type="ECO:0000256" key="11">
    <source>
        <dbReference type="RuleBase" id="RU003832"/>
    </source>
</evidence>
<dbReference type="InterPro" id="IPR001503">
    <property type="entry name" value="Glyco_trans_10"/>
</dbReference>
<comment type="similarity">
    <text evidence="3 11">Belongs to the glycosyltransferase 10 family.</text>
</comment>
<evidence type="ECO:0000256" key="7">
    <source>
        <dbReference type="ARBA" id="ARBA00022968"/>
    </source>
</evidence>
<evidence type="ECO:0000256" key="8">
    <source>
        <dbReference type="ARBA" id="ARBA00022989"/>
    </source>
</evidence>
<keyword evidence="11" id="KW-0333">Golgi apparatus</keyword>
<dbReference type="InterPro" id="IPR055270">
    <property type="entry name" value="Glyco_tran_10_C"/>
</dbReference>
<dbReference type="CTD" id="34260"/>
<proteinExistence type="inferred from homology"/>
<dbReference type="KEGG" id="dan:6504685"/>
<accession>B3MUU2</accession>
<feature type="domain" description="Fucosyltransferase C-terminal" evidence="12">
    <location>
        <begin position="173"/>
        <end position="322"/>
    </location>
</feature>
<dbReference type="FunCoup" id="B3MUU2">
    <property type="interactions" value="559"/>
</dbReference>
<keyword evidence="10" id="KW-0325">Glycoprotein</keyword>
<dbReference type="AlphaFoldDB" id="B3MUU2"/>
<dbReference type="Pfam" id="PF17039">
    <property type="entry name" value="Glyco_tran_10_N"/>
    <property type="match status" value="1"/>
</dbReference>
<evidence type="ECO:0000256" key="3">
    <source>
        <dbReference type="ARBA" id="ARBA00008919"/>
    </source>
</evidence>